<dbReference type="Proteomes" id="UP001467690">
    <property type="component" value="Unassembled WGS sequence"/>
</dbReference>
<comment type="caution">
    <text evidence="1">The sequence shown here is derived from an EMBL/GenBank/DDBJ whole genome shotgun (WGS) entry which is preliminary data.</text>
</comment>
<reference evidence="1 2" key="1">
    <citation type="submission" date="2024-06" db="EMBL/GenBank/DDBJ databases">
        <authorList>
            <person name="Chen R.Y."/>
        </authorList>
    </citation>
    <scope>NUCLEOTIDE SEQUENCE [LARGE SCALE GENOMIC DNA]</scope>
    <source>
        <strain evidence="1 2">D2</strain>
    </source>
</reference>
<proteinExistence type="predicted"/>
<dbReference type="RefSeq" id="WP_143872320.1">
    <property type="nucleotide sequence ID" value="NZ_CP041660.1"/>
</dbReference>
<keyword evidence="2" id="KW-1185">Reference proteome</keyword>
<evidence type="ECO:0000313" key="1">
    <source>
        <dbReference type="EMBL" id="MER2492951.1"/>
    </source>
</evidence>
<gene>
    <name evidence="1" type="ORF">ABS311_13795</name>
</gene>
<sequence>MRQHKKRNYRVKKTSLADENIDRQIQAIHFAIAKKLLAHPKWVEFARDNIERKQKLGQLTYGAYLHWISTLDNIANEKLFVLGLTEYSAKLRKWRRQTPFTGILTEDERVKALEANSLGALDSIVLNF</sequence>
<organism evidence="1 2">
    <name type="scientific">Catenovulum sediminis</name>
    <dbReference type="NCBI Taxonomy" id="1740262"/>
    <lineage>
        <taxon>Bacteria</taxon>
        <taxon>Pseudomonadati</taxon>
        <taxon>Pseudomonadota</taxon>
        <taxon>Gammaproteobacteria</taxon>
        <taxon>Alteromonadales</taxon>
        <taxon>Alteromonadaceae</taxon>
        <taxon>Catenovulum</taxon>
    </lineage>
</organism>
<evidence type="ECO:0000313" key="2">
    <source>
        <dbReference type="Proteomes" id="UP001467690"/>
    </source>
</evidence>
<protein>
    <submittedName>
        <fullName evidence="1">Uncharacterized protein</fullName>
    </submittedName>
</protein>
<dbReference type="EMBL" id="JBELOE010000239">
    <property type="protein sequence ID" value="MER2492951.1"/>
    <property type="molecule type" value="Genomic_DNA"/>
</dbReference>
<accession>A0ABV1RJ28</accession>
<name>A0ABV1RJ28_9ALTE</name>